<protein>
    <submittedName>
        <fullName evidence="2">Uncharacterized protein</fullName>
    </submittedName>
</protein>
<dbReference type="EMBL" id="LS483254">
    <property type="protein sequence ID" value="SQD92337.1"/>
    <property type="molecule type" value="Genomic_DNA"/>
</dbReference>
<evidence type="ECO:0000313" key="2">
    <source>
        <dbReference type="EMBL" id="SQD92337.1"/>
    </source>
</evidence>
<dbReference type="OrthoDB" id="5769598at2"/>
<sequence>MRAFRIIGVATTVVMALSGWAADAPMQVVFVPFDTPTLFVLATGDQGLAYTILELPTQGVLVGIPPYLTYIPRAGFSGTDWVHYLVQTDQGQWDLGTVQLVVFSPGATMSPFVFTSEAELGWSGPTFALDSYRFVFGVQARFTYFEQALRATWTDAGFTSFVGTTRVALDGSWPSPWRLPITLTLDFDPTGPTFRSWNVDARTTIAGVTWAYTFYSPSGFLFVVTENVDEIVTALALGQIADPLREEFADHGYTLSPGASVSPSGGGWELTSGAWIFRIVEGDGTLTVYLEGTYATFQVQGALGPIAFDSRTTFVHLTPTFGEQKLTLRGPWICEGCPTNWELNFAQTKAGFDHLSLLIKDVEIPCPGCGAIQTFFDIEVTFTVDEKKLEPSLRVSSGFVACVRPLVALATPETGFGLSGFDLYGIEIKCELASGYILRLATSFNPLQDSSVTGYAQFFELWQLEGPVVPCCGNPGRFQLSAYFGRESGSLFGLGMGNIILYFPVSREVLVNVGLKLGEVDPGDPAKTWILAVGSKGLF</sequence>
<dbReference type="Proteomes" id="UP000249818">
    <property type="component" value="Chromosome BARAN1"/>
</dbReference>
<dbReference type="AlphaFoldDB" id="A0A2X3K503"/>
<name>A0A2X3K503_9BACT</name>
<evidence type="ECO:0000313" key="3">
    <source>
        <dbReference type="Proteomes" id="UP000249818"/>
    </source>
</evidence>
<feature type="chain" id="PRO_5016160699" evidence="1">
    <location>
        <begin position="22"/>
        <end position="539"/>
    </location>
</feature>
<accession>A0A2X3K503</accession>
<gene>
    <name evidence="2" type="ORF">BARAN1_0312</name>
</gene>
<dbReference type="KEGG" id="bana:BARAN1_0312"/>
<dbReference type="RefSeq" id="WP_157959370.1">
    <property type="nucleotide sequence ID" value="NZ_LS483254.1"/>
</dbReference>
<evidence type="ECO:0000256" key="1">
    <source>
        <dbReference type="SAM" id="SignalP"/>
    </source>
</evidence>
<proteinExistence type="predicted"/>
<feature type="signal peptide" evidence="1">
    <location>
        <begin position="1"/>
        <end position="21"/>
    </location>
</feature>
<keyword evidence="1" id="KW-0732">Signal</keyword>
<keyword evidence="3" id="KW-1185">Reference proteome</keyword>
<organism evidence="2 3">
    <name type="scientific">Candidatus Bipolaricaulis anaerobius</name>
    <dbReference type="NCBI Taxonomy" id="2026885"/>
    <lineage>
        <taxon>Bacteria</taxon>
        <taxon>Candidatus Bipolaricaulota</taxon>
        <taxon>Candidatus Bipolaricaulia</taxon>
        <taxon>Candidatus Bipolaricaulales</taxon>
        <taxon>Candidatus Bipolaricaulaceae</taxon>
        <taxon>Candidatus Bipolaricaulis</taxon>
    </lineage>
</organism>
<reference evidence="3" key="1">
    <citation type="submission" date="2018-05" db="EMBL/GenBank/DDBJ databases">
        <authorList>
            <person name="Hao L."/>
        </authorList>
    </citation>
    <scope>NUCLEOTIDE SEQUENCE [LARGE SCALE GENOMIC DNA]</scope>
</reference>